<keyword evidence="9" id="KW-0418">Kinase</keyword>
<evidence type="ECO:0000313" key="22">
    <source>
        <dbReference type="Proteomes" id="UP000655225"/>
    </source>
</evidence>
<dbReference type="InterPro" id="IPR001480">
    <property type="entry name" value="Bulb-type_lectin_dom"/>
</dbReference>
<evidence type="ECO:0000256" key="18">
    <source>
        <dbReference type="PROSITE-ProRule" id="PRU10141"/>
    </source>
</evidence>
<evidence type="ECO:0000256" key="12">
    <source>
        <dbReference type="ARBA" id="ARBA00023136"/>
    </source>
</evidence>
<evidence type="ECO:0000256" key="11">
    <source>
        <dbReference type="ARBA" id="ARBA00022989"/>
    </source>
</evidence>
<evidence type="ECO:0000256" key="7">
    <source>
        <dbReference type="ARBA" id="ARBA00022729"/>
    </source>
</evidence>
<organism evidence="21 22">
    <name type="scientific">Tetracentron sinense</name>
    <name type="common">Spur-leaf</name>
    <dbReference type="NCBI Taxonomy" id="13715"/>
    <lineage>
        <taxon>Eukaryota</taxon>
        <taxon>Viridiplantae</taxon>
        <taxon>Streptophyta</taxon>
        <taxon>Embryophyta</taxon>
        <taxon>Tracheophyta</taxon>
        <taxon>Spermatophyta</taxon>
        <taxon>Magnoliopsida</taxon>
        <taxon>Trochodendrales</taxon>
        <taxon>Trochodendraceae</taxon>
        <taxon>Tetracentron</taxon>
    </lineage>
</organism>
<keyword evidence="11" id="KW-1133">Transmembrane helix</keyword>
<dbReference type="FunFam" id="2.90.10.10:FF:000013">
    <property type="entry name" value="G-type lectin S-receptor-like serine/threonine-protein kinase LECRK1"/>
    <property type="match status" value="2"/>
</dbReference>
<dbReference type="PROSITE" id="PS00107">
    <property type="entry name" value="PROTEIN_KINASE_ATP"/>
    <property type="match status" value="1"/>
</dbReference>
<comment type="subcellular location">
    <subcellularLocation>
        <location evidence="1">Membrane</location>
        <topology evidence="1">Single-pass type I membrane protein</topology>
    </subcellularLocation>
</comment>
<keyword evidence="6" id="KW-0812">Transmembrane</keyword>
<dbReference type="InterPro" id="IPR011009">
    <property type="entry name" value="Kinase-like_dom_sf"/>
</dbReference>
<dbReference type="OrthoDB" id="1930390at2759"/>
<comment type="caution">
    <text evidence="21">The sequence shown here is derived from an EMBL/GenBank/DDBJ whole genome shotgun (WGS) entry which is preliminary data.</text>
</comment>
<feature type="chain" id="PRO_5032991737" description="non-specific serine/threonine protein kinase" evidence="19">
    <location>
        <begin position="29"/>
        <end position="817"/>
    </location>
</feature>
<comment type="catalytic activity">
    <reaction evidence="16">
        <text>L-threonyl-[protein] + ATP = O-phospho-L-threonyl-[protein] + ADP + H(+)</text>
        <dbReference type="Rhea" id="RHEA:46608"/>
        <dbReference type="Rhea" id="RHEA-COMP:11060"/>
        <dbReference type="Rhea" id="RHEA-COMP:11605"/>
        <dbReference type="ChEBI" id="CHEBI:15378"/>
        <dbReference type="ChEBI" id="CHEBI:30013"/>
        <dbReference type="ChEBI" id="CHEBI:30616"/>
        <dbReference type="ChEBI" id="CHEBI:61977"/>
        <dbReference type="ChEBI" id="CHEBI:456216"/>
        <dbReference type="EC" id="2.7.11.1"/>
    </reaction>
</comment>
<dbReference type="PANTHER" id="PTHR47976">
    <property type="entry name" value="G-TYPE LECTIN S-RECEPTOR-LIKE SERINE/THREONINE-PROTEIN KINASE SD2-5"/>
    <property type="match status" value="1"/>
</dbReference>
<evidence type="ECO:0000256" key="17">
    <source>
        <dbReference type="ARBA" id="ARBA00048679"/>
    </source>
</evidence>
<keyword evidence="15" id="KW-0325">Glycoprotein</keyword>
<dbReference type="GO" id="GO:0005524">
    <property type="term" value="F:ATP binding"/>
    <property type="evidence" value="ECO:0007669"/>
    <property type="project" value="UniProtKB-UniRule"/>
</dbReference>
<dbReference type="FunFam" id="3.30.200.20:FF:000059">
    <property type="entry name" value="S-receptor-like serine/threonine-protein kinase"/>
    <property type="match status" value="1"/>
</dbReference>
<keyword evidence="22" id="KW-1185">Reference proteome</keyword>
<dbReference type="EMBL" id="JABCRI010000001">
    <property type="protein sequence ID" value="KAF8412448.1"/>
    <property type="molecule type" value="Genomic_DNA"/>
</dbReference>
<dbReference type="SMART" id="SM00108">
    <property type="entry name" value="B_lectin"/>
    <property type="match status" value="2"/>
</dbReference>
<dbReference type="InterPro" id="IPR017441">
    <property type="entry name" value="Protein_kinase_ATP_BS"/>
</dbReference>
<dbReference type="Pfam" id="PF01453">
    <property type="entry name" value="B_lectin"/>
    <property type="match status" value="2"/>
</dbReference>
<dbReference type="PROSITE" id="PS50927">
    <property type="entry name" value="BULB_LECTIN"/>
    <property type="match status" value="2"/>
</dbReference>
<dbReference type="InterPro" id="IPR036426">
    <property type="entry name" value="Bulb-type_lectin_dom_sf"/>
</dbReference>
<evidence type="ECO:0000256" key="9">
    <source>
        <dbReference type="ARBA" id="ARBA00022777"/>
    </source>
</evidence>
<feature type="binding site" evidence="18">
    <location>
        <position position="492"/>
    </location>
    <ligand>
        <name>ATP</name>
        <dbReference type="ChEBI" id="CHEBI:30616"/>
    </ligand>
</feature>
<dbReference type="InterPro" id="IPR001245">
    <property type="entry name" value="Ser-Thr/Tyr_kinase_cat_dom"/>
</dbReference>
<dbReference type="CDD" id="cd00028">
    <property type="entry name" value="B_lectin"/>
    <property type="match status" value="1"/>
</dbReference>
<feature type="signal peptide" evidence="19">
    <location>
        <begin position="1"/>
        <end position="28"/>
    </location>
</feature>
<keyword evidence="8 18" id="KW-0547">Nucleotide-binding</keyword>
<keyword evidence="14" id="KW-0675">Receptor</keyword>
<evidence type="ECO:0000256" key="4">
    <source>
        <dbReference type="ARBA" id="ARBA00022536"/>
    </source>
</evidence>
<accession>A0A834ZWC0</accession>
<dbReference type="InterPro" id="IPR051343">
    <property type="entry name" value="G-type_lectin_kinases/EP1-like"/>
</dbReference>
<evidence type="ECO:0000256" key="19">
    <source>
        <dbReference type="SAM" id="SignalP"/>
    </source>
</evidence>
<dbReference type="Pfam" id="PF07714">
    <property type="entry name" value="PK_Tyr_Ser-Thr"/>
    <property type="match status" value="1"/>
</dbReference>
<dbReference type="CDD" id="cd01098">
    <property type="entry name" value="PAN_AP_plant"/>
    <property type="match status" value="1"/>
</dbReference>
<evidence type="ECO:0000256" key="14">
    <source>
        <dbReference type="ARBA" id="ARBA00023170"/>
    </source>
</evidence>
<evidence type="ECO:0000256" key="6">
    <source>
        <dbReference type="ARBA" id="ARBA00022692"/>
    </source>
</evidence>
<dbReference type="Gene3D" id="2.90.10.10">
    <property type="entry name" value="Bulb-type lectin domain"/>
    <property type="match status" value="3"/>
</dbReference>
<dbReference type="Proteomes" id="UP000655225">
    <property type="component" value="Unassembled WGS sequence"/>
</dbReference>
<sequence>MASSVIPHFLIFFLLLIIHLLLPLSAIAQTYRNVTLGSSLSAIADDNSSWPSPSGEFFFGFRPLNNKDIFLLAIWFDKIPDKTIIWNANGDNPAPRGSRVELTVNGLVLSDPQGKEIWKSQAINSSGVSYAAMLNSGNFVIASRDGYMWESFKVPTDTILPTETLEINGILSSRLTETNYSKGRFELRLLSDGNLVLNPIAWPTGSRYDTYYVSGTNEANPMDSGSQVVFNGSGYLNIVRRNGGIVSISPANILPITEYYYRATMDFDGVFTQYAYPRTSNGNQSWSNLWSIPNDICFDNSSQLGSGVCGFSSYCELTSDKRPSCECPPEYSLMDPNNKFGGCKPNFPLGCGVNDGSRSPEEIFEFRELRGTNWPTGDYERLAPYNEDQCRKSCLYDCNCAVAVIAIVNGRCWKKKLPLSNGRAGLKEIGKALIKLNKKSSVLEVNFSSFTYEELEEATNGFKETLGKGSFGIVYKGVILELGSRNLVAIKKLDKVVQEGEKEFKTEVSAIGQTHHKNLVQLLGFYERAILTDWAYDCYIEGRLDNLVENDEAAMSDMKRLQSWVYVLVLGADSMMSRFRDKDDESLDNGSSGIGRIEFSPECNHLLFFKLIRMQSKQPTPLAMASSSFSVPYLHFLFLLILLPPLAIAQKYRDVTLGSSLSAIDDNSSWSSPSGEFAFGFRRLNYTDWFNKIPDKTVVWYANGDNPAPRESKVELTINGLMLNDPQGNKIWEAKHIYTRIPSYAAMLDSGNFVLASRDGNIWESFKEPVDTILPTQILEVGGVLSSRLTQINYSKGRFQLSLISDGNLVLNLIAWP</sequence>
<dbReference type="Gene3D" id="3.30.200.20">
    <property type="entry name" value="Phosphorylase Kinase, domain 1"/>
    <property type="match status" value="1"/>
</dbReference>
<keyword evidence="12" id="KW-0472">Membrane</keyword>
<dbReference type="PANTHER" id="PTHR47976:SF78">
    <property type="entry name" value="RECEPTOR-LIKE SERINE_THREONINE-PROTEIN KINASE"/>
    <property type="match status" value="1"/>
</dbReference>
<feature type="domain" description="Bulb-type lectin" evidence="20">
    <location>
        <begin position="35"/>
        <end position="154"/>
    </location>
</feature>
<evidence type="ECO:0000256" key="2">
    <source>
        <dbReference type="ARBA" id="ARBA00012513"/>
    </source>
</evidence>
<dbReference type="SUPFAM" id="SSF51110">
    <property type="entry name" value="alpha-D-mannose-specific plant lectins"/>
    <property type="match status" value="2"/>
</dbReference>
<keyword evidence="10 18" id="KW-0067">ATP-binding</keyword>
<keyword evidence="7 19" id="KW-0732">Signal</keyword>
<dbReference type="GO" id="GO:0016020">
    <property type="term" value="C:membrane"/>
    <property type="evidence" value="ECO:0007669"/>
    <property type="project" value="UniProtKB-SubCell"/>
</dbReference>
<evidence type="ECO:0000256" key="8">
    <source>
        <dbReference type="ARBA" id="ARBA00022741"/>
    </source>
</evidence>
<evidence type="ECO:0000259" key="20">
    <source>
        <dbReference type="PROSITE" id="PS50927"/>
    </source>
</evidence>
<gene>
    <name evidence="21" type="ORF">HHK36_000412</name>
</gene>
<name>A0A834ZWC0_TETSI</name>
<dbReference type="EC" id="2.7.11.1" evidence="2"/>
<evidence type="ECO:0000256" key="15">
    <source>
        <dbReference type="ARBA" id="ARBA00023180"/>
    </source>
</evidence>
<protein>
    <recommendedName>
        <fullName evidence="2">non-specific serine/threonine protein kinase</fullName>
        <ecNumber evidence="2">2.7.11.1</ecNumber>
    </recommendedName>
</protein>
<proteinExistence type="predicted"/>
<comment type="catalytic activity">
    <reaction evidence="17">
        <text>L-seryl-[protein] + ATP = O-phospho-L-seryl-[protein] + ADP + H(+)</text>
        <dbReference type="Rhea" id="RHEA:17989"/>
        <dbReference type="Rhea" id="RHEA-COMP:9863"/>
        <dbReference type="Rhea" id="RHEA-COMP:11604"/>
        <dbReference type="ChEBI" id="CHEBI:15378"/>
        <dbReference type="ChEBI" id="CHEBI:29999"/>
        <dbReference type="ChEBI" id="CHEBI:30616"/>
        <dbReference type="ChEBI" id="CHEBI:83421"/>
        <dbReference type="ChEBI" id="CHEBI:456216"/>
        <dbReference type="EC" id="2.7.11.1"/>
    </reaction>
</comment>
<dbReference type="OMA" id="INAQELY"/>
<keyword evidence="5" id="KW-0808">Transferase</keyword>
<evidence type="ECO:0000256" key="3">
    <source>
        <dbReference type="ARBA" id="ARBA00022527"/>
    </source>
</evidence>
<dbReference type="AlphaFoldDB" id="A0A834ZWC0"/>
<evidence type="ECO:0000256" key="1">
    <source>
        <dbReference type="ARBA" id="ARBA00004479"/>
    </source>
</evidence>
<keyword evidence="3" id="KW-0723">Serine/threonine-protein kinase</keyword>
<keyword evidence="13" id="KW-1015">Disulfide bond</keyword>
<reference evidence="21 22" key="1">
    <citation type="submission" date="2020-04" db="EMBL/GenBank/DDBJ databases">
        <title>Plant Genome Project.</title>
        <authorList>
            <person name="Zhang R.-G."/>
        </authorList>
    </citation>
    <scope>NUCLEOTIDE SEQUENCE [LARGE SCALE GENOMIC DNA]</scope>
    <source>
        <strain evidence="21">YNK0</strain>
        <tissue evidence="21">Leaf</tissue>
    </source>
</reference>
<evidence type="ECO:0000256" key="5">
    <source>
        <dbReference type="ARBA" id="ARBA00022679"/>
    </source>
</evidence>
<evidence type="ECO:0000256" key="16">
    <source>
        <dbReference type="ARBA" id="ARBA00047899"/>
    </source>
</evidence>
<evidence type="ECO:0000313" key="21">
    <source>
        <dbReference type="EMBL" id="KAF8412448.1"/>
    </source>
</evidence>
<dbReference type="GO" id="GO:0004674">
    <property type="term" value="F:protein serine/threonine kinase activity"/>
    <property type="evidence" value="ECO:0007669"/>
    <property type="project" value="UniProtKB-KW"/>
</dbReference>
<feature type="domain" description="Bulb-type lectin" evidence="20">
    <location>
        <begin position="655"/>
        <end position="768"/>
    </location>
</feature>
<evidence type="ECO:0000256" key="13">
    <source>
        <dbReference type="ARBA" id="ARBA00023157"/>
    </source>
</evidence>
<evidence type="ECO:0000256" key="10">
    <source>
        <dbReference type="ARBA" id="ARBA00022840"/>
    </source>
</evidence>
<dbReference type="SUPFAM" id="SSF56112">
    <property type="entry name" value="Protein kinase-like (PK-like)"/>
    <property type="match status" value="1"/>
</dbReference>
<keyword evidence="4" id="KW-0245">EGF-like domain</keyword>